<evidence type="ECO:0000256" key="2">
    <source>
        <dbReference type="ARBA" id="ARBA00022630"/>
    </source>
</evidence>
<proteinExistence type="predicted"/>
<dbReference type="Gene3D" id="3.50.50.60">
    <property type="entry name" value="FAD/NAD(P)-binding domain"/>
    <property type="match status" value="1"/>
</dbReference>
<dbReference type="Proteomes" id="UP000219514">
    <property type="component" value="Unassembled WGS sequence"/>
</dbReference>
<dbReference type="Pfam" id="PF13450">
    <property type="entry name" value="NAD_binding_8"/>
    <property type="match status" value="1"/>
</dbReference>
<keyword evidence="7" id="KW-0408">Iron</keyword>
<evidence type="ECO:0000256" key="5">
    <source>
        <dbReference type="ARBA" id="ARBA00022857"/>
    </source>
</evidence>
<dbReference type="PROSITE" id="PS00198">
    <property type="entry name" value="4FE4S_FER_1"/>
    <property type="match status" value="1"/>
</dbReference>
<keyword evidence="11" id="KW-1185">Reference proteome</keyword>
<gene>
    <name evidence="10" type="ORF">SAMN06893097_103228</name>
</gene>
<evidence type="ECO:0000256" key="7">
    <source>
        <dbReference type="ARBA" id="ARBA00023004"/>
    </source>
</evidence>
<dbReference type="PANTHER" id="PTHR48467">
    <property type="entry name" value="GLUTAMATE SYNTHASE 1 [NADH], CHLOROPLASTIC-LIKE"/>
    <property type="match status" value="1"/>
</dbReference>
<evidence type="ECO:0000313" key="11">
    <source>
        <dbReference type="Proteomes" id="UP000219514"/>
    </source>
</evidence>
<sequence>MAFVVTTGCCNDASCVDVCPVDCIRPHPEDPAFRTAEQLYIDPDACIGCSACMYACPVSAIHDELDPPAHLTDFVALNRDYFVDQPLAPRFLPAPARSATAPLRGKVAVIGTGPSGCYAIEALSAVRGIEVTVFDRQPTPFGLVRFGVAPDHPDTKLVSDHFQSVLERPNVTCYLNVEVGTDITLADLRASHHAVIHAGGAADDRKLGIDGEALPGCHSAREFVSWYNGHPDFADRTFDLSGDTAVVLGNGNVALDVARVLTRPAELLATTDMAEHAVEAFRSSNIREVVIAGRRGPADAACTFPELLELSRMRGVDVRVLHDDVARDQGRSMSASRRRKLDLFRQLARDDAPRHPDARRITFRFGVQPVQISGTAAVDSLRLRPTGSADAPLEVIRTGLVLRAVGYEVAPVAGLPYDHSTRTLAHVEGRLVEEGTDRVVPGLYCVGWAKRGPSGVIGTNKVCSRETVDAVVADLRAGRLATPAVSSDALDATIRARQPRVVGLTGWRAIDDREREEGRSAVPPRPRRKLVRVETMLSAAGLADAAATDESLLAPVPASRV</sequence>
<reference evidence="10 11" key="1">
    <citation type="submission" date="2017-09" db="EMBL/GenBank/DDBJ databases">
        <authorList>
            <person name="Ehlers B."/>
            <person name="Leendertz F.H."/>
        </authorList>
    </citation>
    <scope>NUCLEOTIDE SEQUENCE [LARGE SCALE GENOMIC DNA]</scope>
    <source>
        <strain evidence="10 11">DSM 46844</strain>
    </source>
</reference>
<dbReference type="RefSeq" id="WP_097206085.1">
    <property type="nucleotide sequence ID" value="NZ_JACHXB010000004.1"/>
</dbReference>
<dbReference type="GO" id="GO:0051536">
    <property type="term" value="F:iron-sulfur cluster binding"/>
    <property type="evidence" value="ECO:0007669"/>
    <property type="project" value="UniProtKB-KW"/>
</dbReference>
<dbReference type="Pfam" id="PF00037">
    <property type="entry name" value="Fer4"/>
    <property type="match status" value="1"/>
</dbReference>
<dbReference type="PRINTS" id="PR00419">
    <property type="entry name" value="ADXRDTASE"/>
</dbReference>
<dbReference type="OrthoDB" id="289202at2"/>
<dbReference type="Gene3D" id="3.40.50.720">
    <property type="entry name" value="NAD(P)-binding Rossmann-like Domain"/>
    <property type="match status" value="1"/>
</dbReference>
<evidence type="ECO:0000256" key="8">
    <source>
        <dbReference type="ARBA" id="ARBA00023014"/>
    </source>
</evidence>
<feature type="domain" description="4Fe-4S ferredoxin-type" evidence="9">
    <location>
        <begin position="37"/>
        <end position="68"/>
    </location>
</feature>
<evidence type="ECO:0000313" key="10">
    <source>
        <dbReference type="EMBL" id="SNX96059.1"/>
    </source>
</evidence>
<dbReference type="EMBL" id="OBDO01000003">
    <property type="protein sequence ID" value="SNX96059.1"/>
    <property type="molecule type" value="Genomic_DNA"/>
</dbReference>
<dbReference type="InterPro" id="IPR017896">
    <property type="entry name" value="4Fe4S_Fe-S-bd"/>
</dbReference>
<evidence type="ECO:0000256" key="4">
    <source>
        <dbReference type="ARBA" id="ARBA00022827"/>
    </source>
</evidence>
<dbReference type="GO" id="GO:0016491">
    <property type="term" value="F:oxidoreductase activity"/>
    <property type="evidence" value="ECO:0007669"/>
    <property type="project" value="UniProtKB-KW"/>
</dbReference>
<dbReference type="Gene3D" id="3.30.70.20">
    <property type="match status" value="1"/>
</dbReference>
<protein>
    <submittedName>
        <fullName evidence="10">Ferredoxin--NADP+ reductase</fullName>
    </submittedName>
</protein>
<feature type="domain" description="4Fe-4S ferredoxin-type" evidence="9">
    <location>
        <begin position="1"/>
        <end position="29"/>
    </location>
</feature>
<keyword evidence="5" id="KW-0521">NADP</keyword>
<dbReference type="SUPFAM" id="SSF51971">
    <property type="entry name" value="Nucleotide-binding domain"/>
    <property type="match status" value="1"/>
</dbReference>
<keyword evidence="8" id="KW-0411">Iron-sulfur</keyword>
<keyword evidence="4" id="KW-0274">FAD</keyword>
<dbReference type="SUPFAM" id="SSF54862">
    <property type="entry name" value="4Fe-4S ferredoxins"/>
    <property type="match status" value="1"/>
</dbReference>
<dbReference type="PANTHER" id="PTHR48467:SF1">
    <property type="entry name" value="GLUTAMATE SYNTHASE 1 [NADH], CHLOROPLASTIC-LIKE"/>
    <property type="match status" value="1"/>
</dbReference>
<dbReference type="InterPro" id="IPR017900">
    <property type="entry name" value="4Fe4S_Fe_S_CS"/>
</dbReference>
<evidence type="ECO:0000259" key="9">
    <source>
        <dbReference type="PROSITE" id="PS51379"/>
    </source>
</evidence>
<dbReference type="GO" id="GO:0046872">
    <property type="term" value="F:metal ion binding"/>
    <property type="evidence" value="ECO:0007669"/>
    <property type="project" value="UniProtKB-KW"/>
</dbReference>
<comment type="cofactor">
    <cofactor evidence="1">
        <name>FAD</name>
        <dbReference type="ChEBI" id="CHEBI:57692"/>
    </cofactor>
</comment>
<evidence type="ECO:0000256" key="1">
    <source>
        <dbReference type="ARBA" id="ARBA00001974"/>
    </source>
</evidence>
<accession>A0A285EAA4</accession>
<keyword evidence="6" id="KW-0560">Oxidoreductase</keyword>
<evidence type="ECO:0000256" key="3">
    <source>
        <dbReference type="ARBA" id="ARBA00022723"/>
    </source>
</evidence>
<keyword evidence="2" id="KW-0285">Flavoprotein</keyword>
<dbReference type="InterPro" id="IPR036188">
    <property type="entry name" value="FAD/NAD-bd_sf"/>
</dbReference>
<organism evidence="10 11">
    <name type="scientific">Geodermatophilus sabuli</name>
    <dbReference type="NCBI Taxonomy" id="1564158"/>
    <lineage>
        <taxon>Bacteria</taxon>
        <taxon>Bacillati</taxon>
        <taxon>Actinomycetota</taxon>
        <taxon>Actinomycetes</taxon>
        <taxon>Geodermatophilales</taxon>
        <taxon>Geodermatophilaceae</taxon>
        <taxon>Geodermatophilus</taxon>
    </lineage>
</organism>
<evidence type="ECO:0000256" key="6">
    <source>
        <dbReference type="ARBA" id="ARBA00023002"/>
    </source>
</evidence>
<keyword evidence="3" id="KW-0479">Metal-binding</keyword>
<dbReference type="PROSITE" id="PS51379">
    <property type="entry name" value="4FE4S_FER_2"/>
    <property type="match status" value="2"/>
</dbReference>
<dbReference type="AlphaFoldDB" id="A0A285EAA4"/>
<name>A0A285EAA4_9ACTN</name>
<dbReference type="InterPro" id="IPR055275">
    <property type="entry name" value="Ferredox_Rdtase"/>
</dbReference>